<sequence>MSSVTKKVIAGVVSVSLLAGATPATAADKIYPSLPADQQQSSSEADKRFGYDETSKNESSELKNVSSDLGDEKTATWFAGLPEWLQRFLMVLSISTVVQTVLLALLGPIRGWVFRTFGV</sequence>
<reference evidence="4" key="2">
    <citation type="submission" date="2023-10" db="EMBL/GenBank/DDBJ databases">
        <authorList>
            <person name="Choi B."/>
        </authorList>
    </citation>
    <scope>NUCLEOTIDE SEQUENCE</scope>
    <source>
        <strain evidence="4">UMB0763</strain>
    </source>
</reference>
<gene>
    <name evidence="4" type="ORF">CYJ47_06185</name>
</gene>
<proteinExistence type="predicted"/>
<name>A0AAF1BXD4_9CORY</name>
<dbReference type="Proteomes" id="UP000234560">
    <property type="component" value="Chromosome"/>
</dbReference>
<keyword evidence="2" id="KW-1133">Transmembrane helix</keyword>
<reference evidence="4" key="1">
    <citation type="submission" date="2017-12" db="EMBL/GenBank/DDBJ databases">
        <authorList>
            <person name="Thomas-White K."/>
            <person name="Wolfe A.J."/>
        </authorList>
    </citation>
    <scope>NUCLEOTIDE SEQUENCE</scope>
    <source>
        <strain evidence="4">UMB0763</strain>
    </source>
</reference>
<accession>A0AAF1BXD4</accession>
<keyword evidence="2" id="KW-0472">Membrane</keyword>
<evidence type="ECO:0000256" key="1">
    <source>
        <dbReference type="SAM" id="MobiDB-lite"/>
    </source>
</evidence>
<feature type="region of interest" description="Disordered" evidence="1">
    <location>
        <begin position="32"/>
        <end position="69"/>
    </location>
</feature>
<evidence type="ECO:0000256" key="2">
    <source>
        <dbReference type="SAM" id="Phobius"/>
    </source>
</evidence>
<organism evidence="4 5">
    <name type="scientific">Corynebacterium pyruviciproducens</name>
    <dbReference type="NCBI Taxonomy" id="598660"/>
    <lineage>
        <taxon>Bacteria</taxon>
        <taxon>Bacillati</taxon>
        <taxon>Actinomycetota</taxon>
        <taxon>Actinomycetes</taxon>
        <taxon>Mycobacteriales</taxon>
        <taxon>Corynebacteriaceae</taxon>
        <taxon>Corynebacterium</taxon>
    </lineage>
</organism>
<feature type="signal peptide" evidence="3">
    <location>
        <begin position="1"/>
        <end position="26"/>
    </location>
</feature>
<dbReference type="AlphaFoldDB" id="A0AAF1BXD4"/>
<dbReference type="RefSeq" id="WP_101679015.1">
    <property type="nucleotide sequence ID" value="NZ_CAMYCO010000047.1"/>
</dbReference>
<feature type="compositionally biased region" description="Basic and acidic residues" evidence="1">
    <location>
        <begin position="44"/>
        <end position="61"/>
    </location>
</feature>
<keyword evidence="2" id="KW-0812">Transmembrane</keyword>
<feature type="transmembrane region" description="Helical" evidence="2">
    <location>
        <begin position="84"/>
        <end position="106"/>
    </location>
</feature>
<keyword evidence="3" id="KW-0732">Signal</keyword>
<dbReference type="KEGG" id="cpyr:CYJ47_06185"/>
<evidence type="ECO:0000313" key="4">
    <source>
        <dbReference type="EMBL" id="WOT03337.1"/>
    </source>
</evidence>
<feature type="chain" id="PRO_5042239529" evidence="3">
    <location>
        <begin position="27"/>
        <end position="119"/>
    </location>
</feature>
<evidence type="ECO:0000313" key="5">
    <source>
        <dbReference type="Proteomes" id="UP000234560"/>
    </source>
</evidence>
<evidence type="ECO:0000256" key="3">
    <source>
        <dbReference type="SAM" id="SignalP"/>
    </source>
</evidence>
<protein>
    <submittedName>
        <fullName evidence="4">Uncharacterized protein</fullName>
    </submittedName>
</protein>
<dbReference type="EMBL" id="CP136958">
    <property type="protein sequence ID" value="WOT03337.1"/>
    <property type="molecule type" value="Genomic_DNA"/>
</dbReference>